<gene>
    <name evidence="4" type="ORF">CTAYLR_002608</name>
</gene>
<organism evidence="4 5">
    <name type="scientific">Chrysophaeum taylorii</name>
    <dbReference type="NCBI Taxonomy" id="2483200"/>
    <lineage>
        <taxon>Eukaryota</taxon>
        <taxon>Sar</taxon>
        <taxon>Stramenopiles</taxon>
        <taxon>Ochrophyta</taxon>
        <taxon>Pelagophyceae</taxon>
        <taxon>Pelagomonadales</taxon>
        <taxon>Pelagomonadaceae</taxon>
        <taxon>Chrysophaeum</taxon>
    </lineage>
</organism>
<dbReference type="Proteomes" id="UP001230188">
    <property type="component" value="Unassembled WGS sequence"/>
</dbReference>
<dbReference type="InterPro" id="IPR018638">
    <property type="entry name" value="DUF2061_membrane"/>
</dbReference>
<accession>A0AAD7XIH6</accession>
<reference evidence="4" key="1">
    <citation type="submission" date="2023-01" db="EMBL/GenBank/DDBJ databases">
        <title>Metagenome sequencing of chrysophaentin producing Chrysophaeum taylorii.</title>
        <authorList>
            <person name="Davison J."/>
            <person name="Bewley C."/>
        </authorList>
    </citation>
    <scope>NUCLEOTIDE SEQUENCE</scope>
    <source>
        <strain evidence="4">NIES-1699</strain>
    </source>
</reference>
<protein>
    <recommendedName>
        <fullName evidence="3">DUF2061 domain-containing protein</fullName>
    </recommendedName>
</protein>
<dbReference type="Pfam" id="PF09834">
    <property type="entry name" value="DUF2061"/>
    <property type="match status" value="2"/>
</dbReference>
<comment type="caution">
    <text evidence="4">The sequence shown here is derived from an EMBL/GenBank/DDBJ whole genome shotgun (WGS) entry which is preliminary data.</text>
</comment>
<feature type="domain" description="DUF2061" evidence="3">
    <location>
        <begin position="152"/>
        <end position="203"/>
    </location>
</feature>
<evidence type="ECO:0000259" key="3">
    <source>
        <dbReference type="Pfam" id="PF09834"/>
    </source>
</evidence>
<dbReference type="AlphaFoldDB" id="A0AAD7XIH6"/>
<feature type="signal peptide" evidence="2">
    <location>
        <begin position="1"/>
        <end position="16"/>
    </location>
</feature>
<keyword evidence="5" id="KW-1185">Reference proteome</keyword>
<evidence type="ECO:0000313" key="4">
    <source>
        <dbReference type="EMBL" id="KAJ8602821.1"/>
    </source>
</evidence>
<evidence type="ECO:0000256" key="1">
    <source>
        <dbReference type="SAM" id="Coils"/>
    </source>
</evidence>
<proteinExistence type="predicted"/>
<name>A0AAD7XIH6_9STRA</name>
<keyword evidence="2" id="KW-0732">Signal</keyword>
<evidence type="ECO:0000256" key="2">
    <source>
        <dbReference type="SAM" id="SignalP"/>
    </source>
</evidence>
<feature type="coiled-coil region" evidence="1">
    <location>
        <begin position="37"/>
        <end position="64"/>
    </location>
</feature>
<dbReference type="EMBL" id="JAQMWT010000366">
    <property type="protein sequence ID" value="KAJ8602821.1"/>
    <property type="molecule type" value="Genomic_DNA"/>
</dbReference>
<evidence type="ECO:0000313" key="5">
    <source>
        <dbReference type="Proteomes" id="UP001230188"/>
    </source>
</evidence>
<feature type="domain" description="DUF2061" evidence="3">
    <location>
        <begin position="84"/>
        <end position="133"/>
    </location>
</feature>
<sequence length="219" mass="24119">MLVWVLLGAAHGLAGCRQAMRVPVRMSGVPTITKQRIATRELEIRRLESELREQRQLLVADRRELKLLSESAAPTFRETTLRSLVKAIGWRLLAGFVTFCSSFYFTGQWGTALAIVGGDFITKSGTMFIGERLFNRVKVGRSGSGDNLGRSIVKALIWRLIAFANTLTVSGVVTGSAGTGSKIATFDAVFKTALMVAYDQFWNRIDWGKELENVDGDGI</sequence>
<feature type="chain" id="PRO_5041978877" description="DUF2061 domain-containing protein" evidence="2">
    <location>
        <begin position="17"/>
        <end position="219"/>
    </location>
</feature>
<keyword evidence="1" id="KW-0175">Coiled coil</keyword>